<dbReference type="InterPro" id="IPR006398">
    <property type="entry name" value="Tartro_sem_red"/>
</dbReference>
<dbReference type="EMBL" id="JAPEVI010000001">
    <property type="protein sequence ID" value="MCX2720845.1"/>
    <property type="molecule type" value="Genomic_DNA"/>
</dbReference>
<keyword evidence="7" id="KW-1185">Reference proteome</keyword>
<evidence type="ECO:0000256" key="2">
    <source>
        <dbReference type="ARBA" id="ARBA00023002"/>
    </source>
</evidence>
<comment type="caution">
    <text evidence="6">The sequence shown here is derived from an EMBL/GenBank/DDBJ whole genome shotgun (WGS) entry which is preliminary data.</text>
</comment>
<evidence type="ECO:0000313" key="7">
    <source>
        <dbReference type="Proteomes" id="UP001300261"/>
    </source>
</evidence>
<evidence type="ECO:0000256" key="1">
    <source>
        <dbReference type="ARBA" id="ARBA00009080"/>
    </source>
</evidence>
<dbReference type="SUPFAM" id="SSF51735">
    <property type="entry name" value="NAD(P)-binding Rossmann-fold domains"/>
    <property type="match status" value="1"/>
</dbReference>
<evidence type="ECO:0000259" key="4">
    <source>
        <dbReference type="Pfam" id="PF03446"/>
    </source>
</evidence>
<dbReference type="InterPro" id="IPR008927">
    <property type="entry name" value="6-PGluconate_DH-like_C_sf"/>
</dbReference>
<proteinExistence type="inferred from homology"/>
<dbReference type="RefSeq" id="WP_265960544.1">
    <property type="nucleotide sequence ID" value="NZ_JAPEVI010000001.1"/>
</dbReference>
<evidence type="ECO:0000259" key="5">
    <source>
        <dbReference type="Pfam" id="PF14833"/>
    </source>
</evidence>
<dbReference type="SUPFAM" id="SSF48179">
    <property type="entry name" value="6-phosphogluconate dehydrogenase C-terminal domain-like"/>
    <property type="match status" value="1"/>
</dbReference>
<dbReference type="InterPro" id="IPR036291">
    <property type="entry name" value="NAD(P)-bd_dom_sf"/>
</dbReference>
<dbReference type="InterPro" id="IPR029154">
    <property type="entry name" value="HIBADH-like_NADP-bd"/>
</dbReference>
<dbReference type="PANTHER" id="PTHR43060:SF15">
    <property type="entry name" value="3-HYDROXYISOBUTYRATE DEHYDROGENASE-LIKE 1, MITOCHONDRIAL-RELATED"/>
    <property type="match status" value="1"/>
</dbReference>
<gene>
    <name evidence="6" type="ORF">ON753_00250</name>
</gene>
<dbReference type="PANTHER" id="PTHR43060">
    <property type="entry name" value="3-HYDROXYISOBUTYRATE DEHYDROGENASE-LIKE 1, MITOCHONDRIAL-RELATED"/>
    <property type="match status" value="1"/>
</dbReference>
<dbReference type="InterPro" id="IPR002204">
    <property type="entry name" value="3-OH-isobutyrate_DH-rel_CS"/>
</dbReference>
<dbReference type="InterPro" id="IPR006115">
    <property type="entry name" value="6PGDH_NADP-bd"/>
</dbReference>
<feature type="domain" description="3-hydroxyisobutyrate dehydrogenase-like NAD-binding" evidence="5">
    <location>
        <begin position="163"/>
        <end position="283"/>
    </location>
</feature>
<dbReference type="Pfam" id="PF14833">
    <property type="entry name" value="NAD_binding_11"/>
    <property type="match status" value="1"/>
</dbReference>
<dbReference type="PROSITE" id="PS00895">
    <property type="entry name" value="3_HYDROXYISOBUT_DH"/>
    <property type="match status" value="1"/>
</dbReference>
<dbReference type="NCBIfam" id="TIGR01505">
    <property type="entry name" value="tartro_sem_red"/>
    <property type="match status" value="1"/>
</dbReference>
<evidence type="ECO:0000256" key="3">
    <source>
        <dbReference type="ARBA" id="ARBA00023027"/>
    </source>
</evidence>
<protein>
    <submittedName>
        <fullName evidence="6">2-hydroxy-3-oxopropionate reductase</fullName>
        <ecNumber evidence="6">1.1.1.60</ecNumber>
    </submittedName>
</protein>
<sequence length="296" mass="31021">MNIGFIGLGVMGQPMAQHLIEAGHEVFLHRVKDTSQHLVEKGGIPTGTPAEVAKAAQVIILMLPDTPDVEAVLFGPEGVAEGLTSGKTVVDMSSISPVATKDFANRIVEQGCAYLDAPVSGGEAGARAGTLSIMVGGTSEVFDQVLPIFRHMGKNINLVGGVGDGQTAKIANQIIVALTIEAVAEGLLFASRAGADPAKVRDALMGGFASSKILELHGERMINRTFDPGFRISLHQKDINNALSTARSFRMSLPSTALCQELFNSCAAQGHGELDHSALVKALETMASHEIGTGRE</sequence>
<dbReference type="Gene3D" id="3.40.50.720">
    <property type="entry name" value="NAD(P)-binding Rossmann-like Domain"/>
    <property type="match status" value="1"/>
</dbReference>
<organism evidence="6 7">
    <name type="scientific">Roseibium salinum</name>
    <dbReference type="NCBI Taxonomy" id="1604349"/>
    <lineage>
        <taxon>Bacteria</taxon>
        <taxon>Pseudomonadati</taxon>
        <taxon>Pseudomonadota</taxon>
        <taxon>Alphaproteobacteria</taxon>
        <taxon>Hyphomicrobiales</taxon>
        <taxon>Stappiaceae</taxon>
        <taxon>Roseibium</taxon>
    </lineage>
</organism>
<keyword evidence="3" id="KW-0520">NAD</keyword>
<keyword evidence="2 6" id="KW-0560">Oxidoreductase</keyword>
<name>A0ABT3QVC9_9HYPH</name>
<comment type="similarity">
    <text evidence="1">Belongs to the HIBADH-related family.</text>
</comment>
<reference evidence="6 7" key="1">
    <citation type="journal article" date="2016" name="Int. J. Syst. Evol. Microbiol.">
        <title>Labrenzia salina sp. nov., isolated from the rhizosphere of the halophyte Arthrocnemum macrostachyum.</title>
        <authorList>
            <person name="Camacho M."/>
            <person name="Redondo-Gomez S."/>
            <person name="Rodriguez-Llorente I."/>
            <person name="Rohde M."/>
            <person name="Sproer C."/>
            <person name="Schumann P."/>
            <person name="Klenk H.P."/>
            <person name="Montero-Calasanz M.D.C."/>
        </authorList>
    </citation>
    <scope>NUCLEOTIDE SEQUENCE [LARGE SCALE GENOMIC DNA]</scope>
    <source>
        <strain evidence="6 7">DSM 29163</strain>
    </source>
</reference>
<dbReference type="GO" id="GO:0008679">
    <property type="term" value="F:2-hydroxy-3-oxopropionate reductase activity"/>
    <property type="evidence" value="ECO:0007669"/>
    <property type="project" value="UniProtKB-EC"/>
</dbReference>
<dbReference type="PIRSF" id="PIRSF000103">
    <property type="entry name" value="HIBADH"/>
    <property type="match status" value="1"/>
</dbReference>
<feature type="domain" description="6-phosphogluconate dehydrogenase NADP-binding" evidence="4">
    <location>
        <begin position="2"/>
        <end position="160"/>
    </location>
</feature>
<dbReference type="EC" id="1.1.1.60" evidence="6"/>
<evidence type="ECO:0000313" key="6">
    <source>
        <dbReference type="EMBL" id="MCX2720845.1"/>
    </source>
</evidence>
<dbReference type="InterPro" id="IPR015815">
    <property type="entry name" value="HIBADH-related"/>
</dbReference>
<dbReference type="InterPro" id="IPR013328">
    <property type="entry name" value="6PGD_dom2"/>
</dbReference>
<accession>A0ABT3QVC9</accession>
<dbReference type="Pfam" id="PF03446">
    <property type="entry name" value="NAD_binding_2"/>
    <property type="match status" value="1"/>
</dbReference>
<dbReference type="Proteomes" id="UP001300261">
    <property type="component" value="Unassembled WGS sequence"/>
</dbReference>
<dbReference type="Gene3D" id="1.10.1040.10">
    <property type="entry name" value="N-(1-d-carboxylethyl)-l-norvaline Dehydrogenase, domain 2"/>
    <property type="match status" value="1"/>
</dbReference>